<evidence type="ECO:0000313" key="2">
    <source>
        <dbReference type="EMBL" id="KAH9826660.1"/>
    </source>
</evidence>
<sequence>MVQDTVANPHVFRSWTQVRCRTNRSAPGVSTSSWRYLKAARGPVNSPSQFALYRTQGHDLDMMDVQSPDEIVHPHDSGSEDEESALPAWLAT</sequence>
<reference evidence="2 3" key="2">
    <citation type="journal article" date="2021" name="Curr. Genet.">
        <title>Genetic response to nitrogen starvation in the aggressive Eucalyptus foliar pathogen Teratosphaeria destructans.</title>
        <authorList>
            <person name="Havenga M."/>
            <person name="Wingfield B.D."/>
            <person name="Wingfield M.J."/>
            <person name="Dreyer L.L."/>
            <person name="Roets F."/>
            <person name="Aylward J."/>
        </authorList>
    </citation>
    <scope>NUCLEOTIDE SEQUENCE [LARGE SCALE GENOMIC DNA]</scope>
    <source>
        <strain evidence="2">CMW44962</strain>
    </source>
</reference>
<keyword evidence="3" id="KW-1185">Reference proteome</keyword>
<proteinExistence type="predicted"/>
<reference evidence="2 3" key="1">
    <citation type="journal article" date="2018" name="IMA Fungus">
        <title>IMA Genome-F 10: Nine draft genome sequences of Claviceps purpurea s.lat., including C. arundinis, C. humidiphila, and C. cf. spartinae, pseudomolecules for the pitch canker pathogen Fusarium circinatum, draft genome of Davidsoniella eucalypti, Grosmannia galeiformis, Quambalaria eucalypti, and Teratosphaeria destructans.</title>
        <authorList>
            <person name="Wingfield B.D."/>
            <person name="Liu M."/>
            <person name="Nguyen H.D."/>
            <person name="Lane F.A."/>
            <person name="Morgan S.W."/>
            <person name="De Vos L."/>
            <person name="Wilken P.M."/>
            <person name="Duong T.A."/>
            <person name="Aylward J."/>
            <person name="Coetzee M.P."/>
            <person name="Dadej K."/>
            <person name="De Beer Z.W."/>
            <person name="Findlay W."/>
            <person name="Havenga M."/>
            <person name="Kolarik M."/>
            <person name="Menzies J.G."/>
            <person name="Naidoo K."/>
            <person name="Pochopski O."/>
            <person name="Shoukouhi P."/>
            <person name="Santana Q.C."/>
            <person name="Seifert K.A."/>
            <person name="Soal N."/>
            <person name="Steenkamp E.T."/>
            <person name="Tatham C.T."/>
            <person name="van der Nest M.A."/>
            <person name="Wingfield M.J."/>
        </authorList>
    </citation>
    <scope>NUCLEOTIDE SEQUENCE [LARGE SCALE GENOMIC DNA]</scope>
    <source>
        <strain evidence="2">CMW44962</strain>
    </source>
</reference>
<protein>
    <submittedName>
        <fullName evidence="2">Uncharacterized protein</fullName>
    </submittedName>
</protein>
<accession>A0A9W7W1S1</accession>
<evidence type="ECO:0000313" key="3">
    <source>
        <dbReference type="Proteomes" id="UP001138500"/>
    </source>
</evidence>
<name>A0A9W7W1S1_9PEZI</name>
<dbReference type="AlphaFoldDB" id="A0A9W7W1S1"/>
<dbReference type="EMBL" id="RIBY02001967">
    <property type="protein sequence ID" value="KAH9826660.1"/>
    <property type="molecule type" value="Genomic_DNA"/>
</dbReference>
<dbReference type="Proteomes" id="UP001138500">
    <property type="component" value="Unassembled WGS sequence"/>
</dbReference>
<organism evidence="2 3">
    <name type="scientific">Teratosphaeria destructans</name>
    <dbReference type="NCBI Taxonomy" id="418781"/>
    <lineage>
        <taxon>Eukaryota</taxon>
        <taxon>Fungi</taxon>
        <taxon>Dikarya</taxon>
        <taxon>Ascomycota</taxon>
        <taxon>Pezizomycotina</taxon>
        <taxon>Dothideomycetes</taxon>
        <taxon>Dothideomycetidae</taxon>
        <taxon>Mycosphaerellales</taxon>
        <taxon>Teratosphaeriaceae</taxon>
        <taxon>Teratosphaeria</taxon>
    </lineage>
</organism>
<evidence type="ECO:0000256" key="1">
    <source>
        <dbReference type="SAM" id="MobiDB-lite"/>
    </source>
</evidence>
<gene>
    <name evidence="2" type="ORF">Tdes44962_MAKER03362</name>
</gene>
<feature type="region of interest" description="Disordered" evidence="1">
    <location>
        <begin position="68"/>
        <end position="92"/>
    </location>
</feature>
<comment type="caution">
    <text evidence="2">The sequence shown here is derived from an EMBL/GenBank/DDBJ whole genome shotgun (WGS) entry which is preliminary data.</text>
</comment>